<evidence type="ECO:0000313" key="2">
    <source>
        <dbReference type="EMBL" id="CAI9301953.1"/>
    </source>
</evidence>
<dbReference type="AlphaFoldDB" id="A0AA36A0U2"/>
<organism evidence="2 3">
    <name type="scientific">Lactuca saligna</name>
    <name type="common">Willowleaf lettuce</name>
    <dbReference type="NCBI Taxonomy" id="75948"/>
    <lineage>
        <taxon>Eukaryota</taxon>
        <taxon>Viridiplantae</taxon>
        <taxon>Streptophyta</taxon>
        <taxon>Embryophyta</taxon>
        <taxon>Tracheophyta</taxon>
        <taxon>Spermatophyta</taxon>
        <taxon>Magnoliopsida</taxon>
        <taxon>eudicotyledons</taxon>
        <taxon>Gunneridae</taxon>
        <taxon>Pentapetalae</taxon>
        <taxon>asterids</taxon>
        <taxon>campanulids</taxon>
        <taxon>Asterales</taxon>
        <taxon>Asteraceae</taxon>
        <taxon>Cichorioideae</taxon>
        <taxon>Cichorieae</taxon>
        <taxon>Lactucinae</taxon>
        <taxon>Lactuca</taxon>
    </lineage>
</organism>
<feature type="region of interest" description="Disordered" evidence="1">
    <location>
        <begin position="112"/>
        <end position="151"/>
    </location>
</feature>
<reference evidence="2" key="1">
    <citation type="submission" date="2023-04" db="EMBL/GenBank/DDBJ databases">
        <authorList>
            <person name="Vijverberg K."/>
            <person name="Xiong W."/>
            <person name="Schranz E."/>
        </authorList>
    </citation>
    <scope>NUCLEOTIDE SEQUENCE</scope>
</reference>
<protein>
    <submittedName>
        <fullName evidence="2">Uncharacterized protein</fullName>
    </submittedName>
</protein>
<keyword evidence="3" id="KW-1185">Reference proteome</keyword>
<gene>
    <name evidence="2" type="ORF">LSALG_LOCUS40470</name>
</gene>
<proteinExistence type="predicted"/>
<evidence type="ECO:0000313" key="3">
    <source>
        <dbReference type="Proteomes" id="UP001177003"/>
    </source>
</evidence>
<dbReference type="Proteomes" id="UP001177003">
    <property type="component" value="Chromosome 9"/>
</dbReference>
<sequence length="151" mass="17015">MTEKVDKLISDTTAFMEDYPSTYNNNTASTNAALQNLVSMSKCWVKLENVEKKVKDLLSEREVMRSCISNVTCLLLDIIKTKDSMITFTVWNHLAEKLHSVFAMLHRLEGVSPQNSDPKQGGERGFGVSRNKLPKALATPLSRNNLRARKN</sequence>
<name>A0AA36A0U2_LACSI</name>
<evidence type="ECO:0000256" key="1">
    <source>
        <dbReference type="SAM" id="MobiDB-lite"/>
    </source>
</evidence>
<dbReference type="EMBL" id="OX465085">
    <property type="protein sequence ID" value="CAI9301953.1"/>
    <property type="molecule type" value="Genomic_DNA"/>
</dbReference>
<accession>A0AA36A0U2</accession>